<evidence type="ECO:0000256" key="4">
    <source>
        <dbReference type="ARBA" id="ARBA00019665"/>
    </source>
</evidence>
<dbReference type="Pfam" id="PF00512">
    <property type="entry name" value="HisKA"/>
    <property type="match status" value="1"/>
</dbReference>
<proteinExistence type="predicted"/>
<dbReference type="InterPro" id="IPR035965">
    <property type="entry name" value="PAS-like_dom_sf"/>
</dbReference>
<dbReference type="FunFam" id="3.30.565.10:FF:000006">
    <property type="entry name" value="Sensor histidine kinase WalK"/>
    <property type="match status" value="1"/>
</dbReference>
<keyword evidence="8" id="KW-0592">Phosphate transport</keyword>
<evidence type="ECO:0000256" key="13">
    <source>
        <dbReference type="ARBA" id="ARBA00022840"/>
    </source>
</evidence>
<dbReference type="InterPro" id="IPR000014">
    <property type="entry name" value="PAS"/>
</dbReference>
<accession>A0A7Z7HS40</accession>
<evidence type="ECO:0000256" key="12">
    <source>
        <dbReference type="ARBA" id="ARBA00022777"/>
    </source>
</evidence>
<evidence type="ECO:0000256" key="8">
    <source>
        <dbReference type="ARBA" id="ARBA00022592"/>
    </source>
</evidence>
<dbReference type="GO" id="GO:0004721">
    <property type="term" value="F:phosphoprotein phosphatase activity"/>
    <property type="evidence" value="ECO:0007669"/>
    <property type="project" value="InterPro"/>
</dbReference>
<evidence type="ECO:0000259" key="19">
    <source>
        <dbReference type="PROSITE" id="PS50109"/>
    </source>
</evidence>
<evidence type="ECO:0000256" key="9">
    <source>
        <dbReference type="ARBA" id="ARBA00022679"/>
    </source>
</evidence>
<keyword evidence="9 20" id="KW-0808">Transferase</keyword>
<dbReference type="GO" id="GO:0000155">
    <property type="term" value="F:phosphorelay sensor kinase activity"/>
    <property type="evidence" value="ECO:0007669"/>
    <property type="project" value="InterPro"/>
</dbReference>
<keyword evidence="14" id="KW-1133">Transmembrane helix</keyword>
<dbReference type="InterPro" id="IPR004358">
    <property type="entry name" value="Sig_transdc_His_kin-like_C"/>
</dbReference>
<dbReference type="Pfam" id="PF11808">
    <property type="entry name" value="PhoR"/>
    <property type="match status" value="1"/>
</dbReference>
<feature type="region of interest" description="Disordered" evidence="18">
    <location>
        <begin position="471"/>
        <end position="502"/>
    </location>
</feature>
<keyword evidence="16" id="KW-0472">Membrane</keyword>
<dbReference type="Gene3D" id="1.10.287.130">
    <property type="match status" value="1"/>
</dbReference>
<dbReference type="SUPFAM" id="SSF55785">
    <property type="entry name" value="PYP-like sensor domain (PAS domain)"/>
    <property type="match status" value="1"/>
</dbReference>
<evidence type="ECO:0000313" key="20">
    <source>
        <dbReference type="EMBL" id="SMB27447.1"/>
    </source>
</evidence>
<evidence type="ECO:0000256" key="7">
    <source>
        <dbReference type="ARBA" id="ARBA00022553"/>
    </source>
</evidence>
<evidence type="ECO:0000256" key="16">
    <source>
        <dbReference type="ARBA" id="ARBA00023136"/>
    </source>
</evidence>
<dbReference type="InterPro" id="IPR003594">
    <property type="entry name" value="HATPase_dom"/>
</dbReference>
<evidence type="ECO:0000256" key="10">
    <source>
        <dbReference type="ARBA" id="ARBA00022692"/>
    </source>
</evidence>
<evidence type="ECO:0000256" key="2">
    <source>
        <dbReference type="ARBA" id="ARBA00004429"/>
    </source>
</evidence>
<dbReference type="InterPro" id="IPR003661">
    <property type="entry name" value="HisK_dim/P_dom"/>
</dbReference>
<evidence type="ECO:0000313" key="21">
    <source>
        <dbReference type="Proteomes" id="UP000242886"/>
    </source>
</evidence>
<dbReference type="InterPro" id="IPR014310">
    <property type="entry name" value="Sig_transdc_His_kinase_PhoR"/>
</dbReference>
<keyword evidence="10" id="KW-0812">Transmembrane</keyword>
<dbReference type="PROSITE" id="PS50109">
    <property type="entry name" value="HIS_KIN"/>
    <property type="match status" value="1"/>
</dbReference>
<keyword evidence="5" id="KW-0813">Transport</keyword>
<dbReference type="GO" id="GO:0006817">
    <property type="term" value="P:phosphate ion transport"/>
    <property type="evidence" value="ECO:0007669"/>
    <property type="project" value="UniProtKB-KW"/>
</dbReference>
<keyword evidence="13" id="KW-0067">ATP-binding</keyword>
<evidence type="ECO:0000256" key="18">
    <source>
        <dbReference type="SAM" id="MobiDB-lite"/>
    </source>
</evidence>
<dbReference type="InterPro" id="IPR021766">
    <property type="entry name" value="PhoR_N"/>
</dbReference>
<dbReference type="PANTHER" id="PTHR45453">
    <property type="entry name" value="PHOSPHATE REGULON SENSOR PROTEIN PHOR"/>
    <property type="match status" value="1"/>
</dbReference>
<keyword evidence="7" id="KW-0597">Phosphoprotein</keyword>
<comment type="subcellular location">
    <subcellularLocation>
        <location evidence="2">Cell inner membrane</location>
        <topology evidence="2">Multi-pass membrane protein</topology>
    </subcellularLocation>
</comment>
<evidence type="ECO:0000256" key="3">
    <source>
        <dbReference type="ARBA" id="ARBA00012438"/>
    </source>
</evidence>
<reference evidence="20" key="1">
    <citation type="submission" date="2017-03" db="EMBL/GenBank/DDBJ databases">
        <authorList>
            <consortium name="AG Boll"/>
        </authorList>
    </citation>
    <scope>NUCLEOTIDE SEQUENCE [LARGE SCALE GENOMIC DNA]</scope>
    <source>
        <strain evidence="20">Chol</strain>
    </source>
</reference>
<dbReference type="CDD" id="cd00082">
    <property type="entry name" value="HisKA"/>
    <property type="match status" value="1"/>
</dbReference>
<feature type="domain" description="Histidine kinase" evidence="19">
    <location>
        <begin position="213"/>
        <end position="440"/>
    </location>
</feature>
<keyword evidence="21" id="KW-1185">Reference proteome</keyword>
<dbReference type="GO" id="GO:0016036">
    <property type="term" value="P:cellular response to phosphate starvation"/>
    <property type="evidence" value="ECO:0007669"/>
    <property type="project" value="TreeGrafter"/>
</dbReference>
<dbReference type="PANTHER" id="PTHR45453:SF1">
    <property type="entry name" value="PHOSPHATE REGULON SENSOR PROTEIN PHOR"/>
    <property type="match status" value="1"/>
</dbReference>
<evidence type="ECO:0000256" key="6">
    <source>
        <dbReference type="ARBA" id="ARBA00022475"/>
    </source>
</evidence>
<dbReference type="PRINTS" id="PR00344">
    <property type="entry name" value="BCTRLSENSOR"/>
</dbReference>
<evidence type="ECO:0000256" key="14">
    <source>
        <dbReference type="ARBA" id="ARBA00022989"/>
    </source>
</evidence>
<evidence type="ECO:0000256" key="17">
    <source>
        <dbReference type="ARBA" id="ARBA00025207"/>
    </source>
</evidence>
<keyword evidence="12" id="KW-0418">Kinase</keyword>
<dbReference type="Pfam" id="PF02518">
    <property type="entry name" value="HATPase_c"/>
    <property type="match status" value="1"/>
</dbReference>
<dbReference type="InterPro" id="IPR036890">
    <property type="entry name" value="HATPase_C_sf"/>
</dbReference>
<keyword evidence="15" id="KW-0902">Two-component regulatory system</keyword>
<dbReference type="SMART" id="SM00388">
    <property type="entry name" value="HisKA"/>
    <property type="match status" value="1"/>
</dbReference>
<comment type="catalytic activity">
    <reaction evidence="1">
        <text>ATP + protein L-histidine = ADP + protein N-phospho-L-histidine.</text>
        <dbReference type="EC" id="2.7.13.3"/>
    </reaction>
</comment>
<dbReference type="SUPFAM" id="SSF55874">
    <property type="entry name" value="ATPase domain of HSP90 chaperone/DNA topoisomerase II/histidine kinase"/>
    <property type="match status" value="1"/>
</dbReference>
<dbReference type="FunFam" id="1.10.287.130:FF:000008">
    <property type="entry name" value="Two-component sensor histidine kinase"/>
    <property type="match status" value="1"/>
</dbReference>
<evidence type="ECO:0000256" key="1">
    <source>
        <dbReference type="ARBA" id="ARBA00000085"/>
    </source>
</evidence>
<keyword evidence="11" id="KW-0547">Nucleotide-binding</keyword>
<dbReference type="EMBL" id="LT837803">
    <property type="protein sequence ID" value="SMB27447.1"/>
    <property type="molecule type" value="Genomic_DNA"/>
</dbReference>
<dbReference type="GO" id="GO:0005524">
    <property type="term" value="F:ATP binding"/>
    <property type="evidence" value="ECO:0007669"/>
    <property type="project" value="UniProtKB-KW"/>
</dbReference>
<protein>
    <recommendedName>
        <fullName evidence="4">Phosphate regulon sensor protein PhoR</fullName>
        <ecNumber evidence="3">2.7.13.3</ecNumber>
    </recommendedName>
</protein>
<dbReference type="Gene3D" id="3.30.565.10">
    <property type="entry name" value="Histidine kinase-like ATPase, C-terminal domain"/>
    <property type="match status" value="1"/>
</dbReference>
<dbReference type="SUPFAM" id="SSF47384">
    <property type="entry name" value="Homodimeric domain of signal transducing histidine kinase"/>
    <property type="match status" value="1"/>
</dbReference>
<evidence type="ECO:0000256" key="11">
    <source>
        <dbReference type="ARBA" id="ARBA00022741"/>
    </source>
</evidence>
<evidence type="ECO:0000256" key="5">
    <source>
        <dbReference type="ARBA" id="ARBA00022448"/>
    </source>
</evidence>
<dbReference type="InterPro" id="IPR050351">
    <property type="entry name" value="BphY/WalK/GraS-like"/>
</dbReference>
<dbReference type="AlphaFoldDB" id="A0A7Z7HS40"/>
<dbReference type="InterPro" id="IPR036097">
    <property type="entry name" value="HisK_dim/P_sf"/>
</dbReference>
<sequence>MAGRFILLLIGQALAVGWAAWSGDVWPALAIALLLPWPVLLWDDWQARRVLRWLRQEAQAAAVPHARGRWAEVTARVSRLLRAGERREAASDARLKETLSALQASPNGVILLDAQGHIEWCNFMAEQHFGLERARDTAQAIGNLLRAPEFTAYWAAGDFSRDVILPGRGHSHARPVRIAAQIFPYGDGRHLLLSRDITALEQAEAMRRDFVANVSHEIRTPLTVLVGFVETLQTLPLDETERARYLALMAQQGARMQNLVEDLLSLSRLEGSPPPGLEEWTPAQLLLAHCEQEARALSARILPADAAPHSFHFPDADSLQAAGELAGNRLELQSALSNLVSNAVRYTPAGGSIRVSWQRQQDGSARFAVRDTGVGIAAEHLPRLTERFYRVERSRSRDTGGTGLGLAIVKHVVQRHGASLQISSQLGQGTEFAVLFPAARWRATADATPAVPNAALPELQNAPGQREIAQRLADGHVVQAGPERQPQPAGDQAQRIADQRQP</sequence>
<dbReference type="Gene3D" id="3.30.450.20">
    <property type="entry name" value="PAS domain"/>
    <property type="match status" value="1"/>
</dbReference>
<organism evidence="20 21">
    <name type="scientific">Sterolibacterium denitrificans</name>
    <dbReference type="NCBI Taxonomy" id="157592"/>
    <lineage>
        <taxon>Bacteria</taxon>
        <taxon>Pseudomonadati</taxon>
        <taxon>Pseudomonadota</taxon>
        <taxon>Betaproteobacteria</taxon>
        <taxon>Nitrosomonadales</taxon>
        <taxon>Sterolibacteriaceae</taxon>
        <taxon>Sterolibacterium</taxon>
    </lineage>
</organism>
<dbReference type="GO" id="GO:0005886">
    <property type="term" value="C:plasma membrane"/>
    <property type="evidence" value="ECO:0007669"/>
    <property type="project" value="UniProtKB-SubCell"/>
</dbReference>
<keyword evidence="6" id="KW-1003">Cell membrane</keyword>
<name>A0A7Z7HS40_9PROT</name>
<evidence type="ECO:0000256" key="15">
    <source>
        <dbReference type="ARBA" id="ARBA00023012"/>
    </source>
</evidence>
<gene>
    <name evidence="20" type="primary">phoR</name>
    <name evidence="20" type="ORF">SDENCHOL_20383</name>
</gene>
<dbReference type="Pfam" id="PF13188">
    <property type="entry name" value="PAS_8"/>
    <property type="match status" value="1"/>
</dbReference>
<dbReference type="InterPro" id="IPR005467">
    <property type="entry name" value="His_kinase_dom"/>
</dbReference>
<comment type="function">
    <text evidence="17">Member of the two-component regulatory system PhoR/PhoB involved in the phosphate regulon genes expression. PhoR may function as a membrane-associated protein kinase that phosphorylates PhoB in response to environmental signals.</text>
</comment>
<dbReference type="SMART" id="SM00387">
    <property type="entry name" value="HATPase_c"/>
    <property type="match status" value="1"/>
</dbReference>
<dbReference type="Proteomes" id="UP000242886">
    <property type="component" value="Chromosome SDENCHOL"/>
</dbReference>
<dbReference type="EC" id="2.7.13.3" evidence="3"/>
<dbReference type="NCBIfam" id="TIGR02966">
    <property type="entry name" value="phoR_proteo"/>
    <property type="match status" value="1"/>
</dbReference>